<sequence>MKSGFFSTGYVRVLLRCFSRTCGCTIICGPVVQPDATPVDW</sequence>
<dbReference type="EMBL" id="GGEC01049121">
    <property type="protein sequence ID" value="MBX29605.1"/>
    <property type="molecule type" value="Transcribed_RNA"/>
</dbReference>
<name>A0A2P2MHB3_RHIMU</name>
<evidence type="ECO:0000313" key="1">
    <source>
        <dbReference type="EMBL" id="MBX29605.1"/>
    </source>
</evidence>
<organism evidence="1">
    <name type="scientific">Rhizophora mucronata</name>
    <name type="common">Asiatic mangrove</name>
    <dbReference type="NCBI Taxonomy" id="61149"/>
    <lineage>
        <taxon>Eukaryota</taxon>
        <taxon>Viridiplantae</taxon>
        <taxon>Streptophyta</taxon>
        <taxon>Embryophyta</taxon>
        <taxon>Tracheophyta</taxon>
        <taxon>Spermatophyta</taxon>
        <taxon>Magnoliopsida</taxon>
        <taxon>eudicotyledons</taxon>
        <taxon>Gunneridae</taxon>
        <taxon>Pentapetalae</taxon>
        <taxon>rosids</taxon>
        <taxon>fabids</taxon>
        <taxon>Malpighiales</taxon>
        <taxon>Rhizophoraceae</taxon>
        <taxon>Rhizophora</taxon>
    </lineage>
</organism>
<reference evidence="1" key="1">
    <citation type="submission" date="2018-02" db="EMBL/GenBank/DDBJ databases">
        <title>Rhizophora mucronata_Transcriptome.</title>
        <authorList>
            <person name="Meera S.P."/>
            <person name="Sreeshan A."/>
            <person name="Augustine A."/>
        </authorList>
    </citation>
    <scope>NUCLEOTIDE SEQUENCE</scope>
    <source>
        <tissue evidence="1">Leaf</tissue>
    </source>
</reference>
<proteinExistence type="predicted"/>
<protein>
    <submittedName>
        <fullName evidence="1">Uncharacterized protein</fullName>
    </submittedName>
</protein>
<dbReference type="AlphaFoldDB" id="A0A2P2MHB3"/>
<accession>A0A2P2MHB3</accession>